<gene>
    <name evidence="1" type="ORF">HPHI1048_LOCUS5492</name>
</gene>
<accession>A0A7S0E582</accession>
<dbReference type="EMBL" id="HBEO01007846">
    <property type="protein sequence ID" value="CAD8474903.1"/>
    <property type="molecule type" value="Transcribed_RNA"/>
</dbReference>
<name>A0A7S0E582_9CRYP</name>
<dbReference type="AlphaFoldDB" id="A0A7S0E582"/>
<proteinExistence type="predicted"/>
<organism evidence="1">
    <name type="scientific">Hanusia phi</name>
    <dbReference type="NCBI Taxonomy" id="3032"/>
    <lineage>
        <taxon>Eukaryota</taxon>
        <taxon>Cryptophyceae</taxon>
        <taxon>Pyrenomonadales</taxon>
        <taxon>Geminigeraceae</taxon>
        <taxon>Hanusia</taxon>
    </lineage>
</organism>
<evidence type="ECO:0000313" key="1">
    <source>
        <dbReference type="EMBL" id="CAD8474903.1"/>
    </source>
</evidence>
<sequence length="163" mass="17398">MSKGGTALQAMDETCFICYCCCQGFGLSQVCEPNLCASETKFCCYKSHSTCDCVGPCGPEGCCLCSTKYCCCFSLGQFPPRPCFIELCGITLMGVKRGERFAASGAEKVHATAGNFGLESSMEEMRQEAVESIQNGNYFRAKELALLLEAAEASSGVPNSMSS</sequence>
<protein>
    <submittedName>
        <fullName evidence="1">Uncharacterized protein</fullName>
    </submittedName>
</protein>
<reference evidence="1" key="1">
    <citation type="submission" date="2021-01" db="EMBL/GenBank/DDBJ databases">
        <authorList>
            <person name="Corre E."/>
            <person name="Pelletier E."/>
            <person name="Niang G."/>
            <person name="Scheremetjew M."/>
            <person name="Finn R."/>
            <person name="Kale V."/>
            <person name="Holt S."/>
            <person name="Cochrane G."/>
            <person name="Meng A."/>
            <person name="Brown T."/>
            <person name="Cohen L."/>
        </authorList>
    </citation>
    <scope>NUCLEOTIDE SEQUENCE</scope>
    <source>
        <strain evidence="1">CCMP325</strain>
    </source>
</reference>